<sequence length="38" mass="4378">MIQMTDQTSEQAQNSALLSEELTKTANTQYSLVERFNR</sequence>
<dbReference type="Proteomes" id="UP000589818">
    <property type="component" value="Unassembled WGS sequence"/>
</dbReference>
<accession>A0ACC5M8L7</accession>
<dbReference type="EMBL" id="JACHVR010000001">
    <property type="protein sequence ID" value="MBB2885102.1"/>
    <property type="molecule type" value="Genomic_DNA"/>
</dbReference>
<comment type="caution">
    <text evidence="1">The sequence shown here is derived from an EMBL/GenBank/DDBJ whole genome shotgun (WGS) entry which is preliminary data.</text>
</comment>
<keyword evidence="2" id="KW-1185">Reference proteome</keyword>
<evidence type="ECO:0000313" key="1">
    <source>
        <dbReference type="EMBL" id="MBB2885102.1"/>
    </source>
</evidence>
<protein>
    <submittedName>
        <fullName evidence="1">Methyl-accepting chemotaxis protein</fullName>
    </submittedName>
</protein>
<proteinExistence type="predicted"/>
<organism evidence="1 2">
    <name type="scientific">Pseudomonas umsongensis</name>
    <dbReference type="NCBI Taxonomy" id="198618"/>
    <lineage>
        <taxon>Bacteria</taxon>
        <taxon>Pseudomonadati</taxon>
        <taxon>Pseudomonadota</taxon>
        <taxon>Gammaproteobacteria</taxon>
        <taxon>Pseudomonadales</taxon>
        <taxon>Pseudomonadaceae</taxon>
        <taxon>Pseudomonas</taxon>
    </lineage>
</organism>
<reference evidence="1" key="1">
    <citation type="submission" date="2020-08" db="EMBL/GenBank/DDBJ databases">
        <title>Plant associated metagenomes--Microbial community diversity and host control of community assembly across model and emerging plant ecological genomics systems.</title>
        <authorList>
            <person name="Dangl J."/>
        </authorList>
    </citation>
    <scope>NUCLEOTIDE SEQUENCE</scope>
    <source>
        <strain evidence="1">KD5</strain>
    </source>
</reference>
<gene>
    <name evidence="1" type="ORF">FHR69_000968</name>
</gene>
<evidence type="ECO:0000313" key="2">
    <source>
        <dbReference type="Proteomes" id="UP000589818"/>
    </source>
</evidence>
<name>A0ACC5M8L7_9PSED</name>